<accession>A0AAW9R5R4</accession>
<dbReference type="AlphaFoldDB" id="A0AAW9R5R4"/>
<dbReference type="EMBL" id="JAZHOG010000003">
    <property type="protein sequence ID" value="MEJ8567059.1"/>
    <property type="molecule type" value="Genomic_DNA"/>
</dbReference>
<dbReference type="InterPro" id="IPR002545">
    <property type="entry name" value="CheW-lke_dom"/>
</dbReference>
<comment type="caution">
    <text evidence="3">The sequence shown here is derived from an EMBL/GenBank/DDBJ whole genome shotgun (WGS) entry which is preliminary data.</text>
</comment>
<evidence type="ECO:0000259" key="2">
    <source>
        <dbReference type="PROSITE" id="PS50851"/>
    </source>
</evidence>
<dbReference type="GO" id="GO:0006935">
    <property type="term" value="P:chemotaxis"/>
    <property type="evidence" value="ECO:0007669"/>
    <property type="project" value="InterPro"/>
</dbReference>
<dbReference type="SMART" id="SM00260">
    <property type="entry name" value="CheW"/>
    <property type="match status" value="1"/>
</dbReference>
<dbReference type="GO" id="GO:0007165">
    <property type="term" value="P:signal transduction"/>
    <property type="evidence" value="ECO:0007669"/>
    <property type="project" value="InterPro"/>
</dbReference>
<dbReference type="Gene3D" id="2.40.50.180">
    <property type="entry name" value="CheA-289, Domain 4"/>
    <property type="match status" value="1"/>
</dbReference>
<evidence type="ECO:0000256" key="1">
    <source>
        <dbReference type="SAM" id="MobiDB-lite"/>
    </source>
</evidence>
<sequence length="232" mass="25126">MSTKKTTTRKKTAAKKSTAKKTVAKKTGAKKAVRKKSTRRGVSARRKSAARGRKPTRREARAEARALNGTTAPAPEVHCALASTGGVNLLLPTNVVAEVIEYVQPAPMQDTPDWFLGQVEWDDRQVPVFSYAALISGEASDEPGPHARIVVLKSLSDSTRVPYLGVVTLDIPKLLSVQISDLEHTGDDRKSMGVYCHVKFNEEPAVIPDLDRLTHLVTHAAYGALPLTRAPG</sequence>
<dbReference type="InterPro" id="IPR036061">
    <property type="entry name" value="CheW-like_dom_sf"/>
</dbReference>
<dbReference type="Proteomes" id="UP001359886">
    <property type="component" value="Unassembled WGS sequence"/>
</dbReference>
<reference evidence="3 4" key="1">
    <citation type="submission" date="2024-02" db="EMBL/GenBank/DDBJ databases">
        <title>A novel Wenzhouxiangellaceae bacterium, isolated from coastal sediments.</title>
        <authorList>
            <person name="Du Z.-J."/>
            <person name="Ye Y.-Q."/>
            <person name="Zhang X.-Y."/>
        </authorList>
    </citation>
    <scope>NUCLEOTIDE SEQUENCE [LARGE SCALE GENOMIC DNA]</scope>
    <source>
        <strain evidence="3 4">CH-27</strain>
    </source>
</reference>
<dbReference type="SUPFAM" id="SSF50341">
    <property type="entry name" value="CheW-like"/>
    <property type="match status" value="1"/>
</dbReference>
<evidence type="ECO:0000313" key="3">
    <source>
        <dbReference type="EMBL" id="MEJ8567059.1"/>
    </source>
</evidence>
<dbReference type="PROSITE" id="PS50851">
    <property type="entry name" value="CHEW"/>
    <property type="match status" value="1"/>
</dbReference>
<protein>
    <submittedName>
        <fullName evidence="3">Chemotaxis protein CheW</fullName>
    </submittedName>
</protein>
<proteinExistence type="predicted"/>
<feature type="domain" description="CheW-like" evidence="2">
    <location>
        <begin position="76"/>
        <end position="219"/>
    </location>
</feature>
<dbReference type="RefSeq" id="WP_354694378.1">
    <property type="nucleotide sequence ID" value="NZ_JAZHOG010000003.1"/>
</dbReference>
<dbReference type="Pfam" id="PF01584">
    <property type="entry name" value="CheW"/>
    <property type="match status" value="1"/>
</dbReference>
<name>A0AAW9R5R4_9GAMM</name>
<keyword evidence="4" id="KW-1185">Reference proteome</keyword>
<organism evidence="3 4">
    <name type="scientific">Elongatibacter sediminis</name>
    <dbReference type="NCBI Taxonomy" id="3119006"/>
    <lineage>
        <taxon>Bacteria</taxon>
        <taxon>Pseudomonadati</taxon>
        <taxon>Pseudomonadota</taxon>
        <taxon>Gammaproteobacteria</taxon>
        <taxon>Chromatiales</taxon>
        <taxon>Wenzhouxiangellaceae</taxon>
        <taxon>Elongatibacter</taxon>
    </lineage>
</organism>
<gene>
    <name evidence="3" type="ORF">V3330_05430</name>
</gene>
<feature type="region of interest" description="Disordered" evidence="1">
    <location>
        <begin position="1"/>
        <end position="67"/>
    </location>
</feature>
<evidence type="ECO:0000313" key="4">
    <source>
        <dbReference type="Proteomes" id="UP001359886"/>
    </source>
</evidence>
<feature type="compositionally biased region" description="Basic residues" evidence="1">
    <location>
        <begin position="1"/>
        <end position="56"/>
    </location>
</feature>